<protein>
    <submittedName>
        <fullName evidence="2">Uncharacterized protein</fullName>
    </submittedName>
</protein>
<dbReference type="Proteomes" id="UP001459277">
    <property type="component" value="Unassembled WGS sequence"/>
</dbReference>
<gene>
    <name evidence="2" type="ORF">SO802_020943</name>
</gene>
<accession>A0AAW2CFV5</accession>
<feature type="region of interest" description="Disordered" evidence="1">
    <location>
        <begin position="1"/>
        <end position="96"/>
    </location>
</feature>
<dbReference type="PANTHER" id="PTHR33345:SF4">
    <property type="entry name" value="MBD DOMAIN-CONTAINING PROTEIN"/>
    <property type="match status" value="1"/>
</dbReference>
<evidence type="ECO:0000313" key="3">
    <source>
        <dbReference type="Proteomes" id="UP001459277"/>
    </source>
</evidence>
<feature type="compositionally biased region" description="Basic and acidic residues" evidence="1">
    <location>
        <begin position="57"/>
        <end position="76"/>
    </location>
</feature>
<keyword evidence="3" id="KW-1185">Reference proteome</keyword>
<name>A0AAW2CFV5_9ROSI</name>
<sequence>MPLENMEDLKGKKIVTWRKSNKDDRREVSPPPGFPPCTKPRLCDREVSPPPGFPRRAKTDEKTDKGKEKEVWKAPESKAIPHSATREKSSKCPLPLAPKPGVKAIAKTQILPNNKKGGAPIMILSNGKEKLAPLQAIKHLTQTYAKQTVDLDLNIPIPLSTISDEAIANATSGPPAETNIVEFDKIVNSVAKVYHEPKATSVALHALLLSSEFCSSNPRIHMIIVRQKLSSLLPLNFHVLVDPSKLNQLVTLSKLLQNDTTLSANQLAMLKLIGDIPSLSKDIIEIKELAQQVQKFFVDIRSKCLKARSLLEEHKKSMDKLKTLQAEVNENAFSLQGLGDQIRNHNARHSILLCSLEMKKTIIVELESSLQEIGNQIRKNVKVEEDGSSNWGSWALAMEVKRRVWIWDWDENVVKNFGFLLMEFKVLTISEFAIELGFCFLCSGFCWKFVWGFEYFSFPKPPLHLQRNFVLGKALG</sequence>
<evidence type="ECO:0000256" key="1">
    <source>
        <dbReference type="SAM" id="MobiDB-lite"/>
    </source>
</evidence>
<reference evidence="2 3" key="1">
    <citation type="submission" date="2024-01" db="EMBL/GenBank/DDBJ databases">
        <title>A telomere-to-telomere, gap-free genome of sweet tea (Lithocarpus litseifolius).</title>
        <authorList>
            <person name="Zhou J."/>
        </authorList>
    </citation>
    <scope>NUCLEOTIDE SEQUENCE [LARGE SCALE GENOMIC DNA]</scope>
    <source>
        <strain evidence="2">Zhou-2022a</strain>
        <tissue evidence="2">Leaf</tissue>
    </source>
</reference>
<proteinExistence type="predicted"/>
<dbReference type="PANTHER" id="PTHR33345">
    <property type="entry name" value="ADAPTER PROTEIN, PUTATIVE-RELATED"/>
    <property type="match status" value="1"/>
</dbReference>
<dbReference type="AlphaFoldDB" id="A0AAW2CFV5"/>
<feature type="compositionally biased region" description="Pro residues" evidence="1">
    <location>
        <begin position="29"/>
        <end position="38"/>
    </location>
</feature>
<evidence type="ECO:0000313" key="2">
    <source>
        <dbReference type="EMBL" id="KAK9996257.1"/>
    </source>
</evidence>
<dbReference type="EMBL" id="JAZDWU010000007">
    <property type="protein sequence ID" value="KAK9996257.1"/>
    <property type="molecule type" value="Genomic_DNA"/>
</dbReference>
<organism evidence="2 3">
    <name type="scientific">Lithocarpus litseifolius</name>
    <dbReference type="NCBI Taxonomy" id="425828"/>
    <lineage>
        <taxon>Eukaryota</taxon>
        <taxon>Viridiplantae</taxon>
        <taxon>Streptophyta</taxon>
        <taxon>Embryophyta</taxon>
        <taxon>Tracheophyta</taxon>
        <taxon>Spermatophyta</taxon>
        <taxon>Magnoliopsida</taxon>
        <taxon>eudicotyledons</taxon>
        <taxon>Gunneridae</taxon>
        <taxon>Pentapetalae</taxon>
        <taxon>rosids</taxon>
        <taxon>fabids</taxon>
        <taxon>Fagales</taxon>
        <taxon>Fagaceae</taxon>
        <taxon>Lithocarpus</taxon>
    </lineage>
</organism>
<comment type="caution">
    <text evidence="2">The sequence shown here is derived from an EMBL/GenBank/DDBJ whole genome shotgun (WGS) entry which is preliminary data.</text>
</comment>